<keyword evidence="2" id="KW-1185">Reference proteome</keyword>
<organism evidence="1 2">
    <name type="scientific">Dorcoceras hygrometricum</name>
    <dbReference type="NCBI Taxonomy" id="472368"/>
    <lineage>
        <taxon>Eukaryota</taxon>
        <taxon>Viridiplantae</taxon>
        <taxon>Streptophyta</taxon>
        <taxon>Embryophyta</taxon>
        <taxon>Tracheophyta</taxon>
        <taxon>Spermatophyta</taxon>
        <taxon>Magnoliopsida</taxon>
        <taxon>eudicotyledons</taxon>
        <taxon>Gunneridae</taxon>
        <taxon>Pentapetalae</taxon>
        <taxon>asterids</taxon>
        <taxon>lamiids</taxon>
        <taxon>Lamiales</taxon>
        <taxon>Gesneriaceae</taxon>
        <taxon>Didymocarpoideae</taxon>
        <taxon>Trichosporeae</taxon>
        <taxon>Loxocarpinae</taxon>
        <taxon>Dorcoceras</taxon>
    </lineage>
</organism>
<proteinExistence type="predicted"/>
<evidence type="ECO:0000313" key="2">
    <source>
        <dbReference type="Proteomes" id="UP000250235"/>
    </source>
</evidence>
<dbReference type="Proteomes" id="UP000250235">
    <property type="component" value="Unassembled WGS sequence"/>
</dbReference>
<sequence>MYQKIRDRTFKVTNFGKAYAQRILMPTVVTSGPEVNTRPASRAMRLELGDPEDMCSVREYCSKTMPYLPESSPYVKKKNLQPTSARCSRAPDVVVLARRLG</sequence>
<protein>
    <submittedName>
        <fullName evidence="1">Uncharacterized protein</fullName>
    </submittedName>
</protein>
<name>A0A2Z7AT51_9LAMI</name>
<evidence type="ECO:0000313" key="1">
    <source>
        <dbReference type="EMBL" id="KZV22537.1"/>
    </source>
</evidence>
<dbReference type="AlphaFoldDB" id="A0A2Z7AT51"/>
<accession>A0A2Z7AT51</accession>
<dbReference type="EMBL" id="KV014362">
    <property type="protein sequence ID" value="KZV22537.1"/>
    <property type="molecule type" value="Genomic_DNA"/>
</dbReference>
<reference evidence="1 2" key="1">
    <citation type="journal article" date="2015" name="Proc. Natl. Acad. Sci. U.S.A.">
        <title>The resurrection genome of Boea hygrometrica: A blueprint for survival of dehydration.</title>
        <authorList>
            <person name="Xiao L."/>
            <person name="Yang G."/>
            <person name="Zhang L."/>
            <person name="Yang X."/>
            <person name="Zhao S."/>
            <person name="Ji Z."/>
            <person name="Zhou Q."/>
            <person name="Hu M."/>
            <person name="Wang Y."/>
            <person name="Chen M."/>
            <person name="Xu Y."/>
            <person name="Jin H."/>
            <person name="Xiao X."/>
            <person name="Hu G."/>
            <person name="Bao F."/>
            <person name="Hu Y."/>
            <person name="Wan P."/>
            <person name="Li L."/>
            <person name="Deng X."/>
            <person name="Kuang T."/>
            <person name="Xiang C."/>
            <person name="Zhu J.K."/>
            <person name="Oliver M.J."/>
            <person name="He Y."/>
        </authorList>
    </citation>
    <scope>NUCLEOTIDE SEQUENCE [LARGE SCALE GENOMIC DNA]</scope>
    <source>
        <strain evidence="2">cv. XS01</strain>
    </source>
</reference>
<gene>
    <name evidence="1" type="ORF">F511_09059</name>
</gene>